<accession>K6DKE2</accession>
<evidence type="ECO:0000259" key="1">
    <source>
        <dbReference type="SMART" id="SM01321"/>
    </source>
</evidence>
<dbReference type="PATRIC" id="fig|1131731.3.peg.776"/>
<protein>
    <recommendedName>
        <fullName evidence="1">Transposase IS200-like domain-containing protein</fullName>
    </recommendedName>
</protein>
<dbReference type="InterPro" id="IPR002686">
    <property type="entry name" value="Transposase_17"/>
</dbReference>
<feature type="domain" description="Transposase IS200-like" evidence="1">
    <location>
        <begin position="9"/>
        <end position="123"/>
    </location>
</feature>
<dbReference type="Proteomes" id="UP000006315">
    <property type="component" value="Unassembled WGS sequence"/>
</dbReference>
<keyword evidence="3" id="KW-1185">Reference proteome</keyword>
<dbReference type="AlphaFoldDB" id="K6DKE2"/>
<dbReference type="GO" id="GO:0006313">
    <property type="term" value="P:DNA transposition"/>
    <property type="evidence" value="ECO:0007669"/>
    <property type="project" value="InterPro"/>
</dbReference>
<evidence type="ECO:0000313" key="2">
    <source>
        <dbReference type="EMBL" id="EKN68603.1"/>
    </source>
</evidence>
<dbReference type="RefSeq" id="WP_003329918.1">
    <property type="nucleotide sequence ID" value="NZ_AJLR01000038.1"/>
</dbReference>
<gene>
    <name evidence="2" type="ORF">BAZO_03720</name>
</gene>
<evidence type="ECO:0000313" key="3">
    <source>
        <dbReference type="Proteomes" id="UP000006315"/>
    </source>
</evidence>
<sequence>MAKKPRTKSNTGTYHVMLRGINKQIIFEGDADKRKFIEVLKKIKEISNFQLFSYCLMDNHVHLLLKETEEGISDIVKRISASYALWFNFKYQRCGSLFQGRFRSENVETNDYFMRVIRYIHQNPLKAGIASDVFENKWTSIHEFFSTGDMIDTEPVLKQFSKEKTDTVQKFKDFMEETNEDEFLDDFDIVKKTDSEVINILNQMGIENIAMIQQMDKKERNDVLLVLKKMEGITVRQLSRITGISRSVIARIQ</sequence>
<dbReference type="Gene3D" id="3.30.70.1290">
    <property type="entry name" value="Transposase IS200-like"/>
    <property type="match status" value="1"/>
</dbReference>
<dbReference type="GO" id="GO:0003677">
    <property type="term" value="F:DNA binding"/>
    <property type="evidence" value="ECO:0007669"/>
    <property type="project" value="InterPro"/>
</dbReference>
<proteinExistence type="predicted"/>
<comment type="caution">
    <text evidence="2">The sequence shown here is derived from an EMBL/GenBank/DDBJ whole genome shotgun (WGS) entry which is preliminary data.</text>
</comment>
<reference evidence="2 3" key="1">
    <citation type="journal article" date="2012" name="Front. Microbiol.">
        <title>Redundancy and modularity in membrane-associated dissimilatory nitrate reduction in Bacillus.</title>
        <authorList>
            <person name="Heylen K."/>
            <person name="Keltjens J."/>
        </authorList>
    </citation>
    <scope>NUCLEOTIDE SEQUENCE [LARGE SCALE GENOMIC DNA]</scope>
    <source>
        <strain evidence="2 3">LMG 9581</strain>
    </source>
</reference>
<dbReference type="InterPro" id="IPR036515">
    <property type="entry name" value="Transposase_17_sf"/>
</dbReference>
<name>K6DKE2_SCHAZ</name>
<dbReference type="GO" id="GO:0004803">
    <property type="term" value="F:transposase activity"/>
    <property type="evidence" value="ECO:0007669"/>
    <property type="project" value="InterPro"/>
</dbReference>
<dbReference type="SUPFAM" id="SSF143422">
    <property type="entry name" value="Transposase IS200-like"/>
    <property type="match status" value="1"/>
</dbReference>
<dbReference type="Pfam" id="PF01797">
    <property type="entry name" value="Y1_Tnp"/>
    <property type="match status" value="1"/>
</dbReference>
<dbReference type="EMBL" id="AJLR01000038">
    <property type="protein sequence ID" value="EKN68603.1"/>
    <property type="molecule type" value="Genomic_DNA"/>
</dbReference>
<dbReference type="PANTHER" id="PTHR34322:SF2">
    <property type="entry name" value="TRANSPOSASE IS200-LIKE DOMAIN-CONTAINING PROTEIN"/>
    <property type="match status" value="1"/>
</dbReference>
<dbReference type="PANTHER" id="PTHR34322">
    <property type="entry name" value="TRANSPOSASE, Y1_TNP DOMAIN-CONTAINING"/>
    <property type="match status" value="1"/>
</dbReference>
<dbReference type="SMART" id="SM01321">
    <property type="entry name" value="Y1_Tnp"/>
    <property type="match status" value="1"/>
</dbReference>
<organism evidence="2 3">
    <name type="scientific">Schinkia azotoformans LMG 9581</name>
    <dbReference type="NCBI Taxonomy" id="1131731"/>
    <lineage>
        <taxon>Bacteria</taxon>
        <taxon>Bacillati</taxon>
        <taxon>Bacillota</taxon>
        <taxon>Bacilli</taxon>
        <taxon>Bacillales</taxon>
        <taxon>Bacillaceae</taxon>
        <taxon>Calidifontibacillus/Schinkia group</taxon>
        <taxon>Schinkia</taxon>
    </lineage>
</organism>